<dbReference type="EMBL" id="CP122537">
    <property type="protein sequence ID" value="WGH77637.1"/>
    <property type="molecule type" value="Genomic_DNA"/>
</dbReference>
<dbReference type="PANTHER" id="PTHR44051:SF21">
    <property type="entry name" value="GLUTATHIONE S-TRANSFERASE FAMILY PROTEIN"/>
    <property type="match status" value="1"/>
</dbReference>
<evidence type="ECO:0000259" key="1">
    <source>
        <dbReference type="PROSITE" id="PS50404"/>
    </source>
</evidence>
<dbReference type="SFLD" id="SFLDG00358">
    <property type="entry name" value="Main_(cytGST)"/>
    <property type="match status" value="1"/>
</dbReference>
<dbReference type="Proteomes" id="UP001243420">
    <property type="component" value="Chromosome"/>
</dbReference>
<protein>
    <submittedName>
        <fullName evidence="3">Glutathione S-transferase family protein</fullName>
    </submittedName>
</protein>
<dbReference type="SUPFAM" id="SSF47616">
    <property type="entry name" value="GST C-terminal domain-like"/>
    <property type="match status" value="1"/>
</dbReference>
<feature type="domain" description="GST N-terminal" evidence="1">
    <location>
        <begin position="7"/>
        <end position="88"/>
    </location>
</feature>
<reference evidence="3 4" key="1">
    <citation type="submission" date="2023-04" db="EMBL/GenBank/DDBJ databases">
        <title>Jannaschia ovalis sp. nov., a marine bacterium isolated from sea tidal flat.</title>
        <authorList>
            <person name="Kwon D.Y."/>
            <person name="Kim J.-J."/>
        </authorList>
    </citation>
    <scope>NUCLEOTIDE SEQUENCE [LARGE SCALE GENOMIC DNA]</scope>
    <source>
        <strain evidence="3 4">GRR-S6-38</strain>
    </source>
</reference>
<dbReference type="InterPro" id="IPR010987">
    <property type="entry name" value="Glutathione-S-Trfase_C-like"/>
</dbReference>
<dbReference type="Gene3D" id="1.20.1050.10">
    <property type="match status" value="1"/>
</dbReference>
<dbReference type="InterPro" id="IPR004045">
    <property type="entry name" value="Glutathione_S-Trfase_N"/>
</dbReference>
<dbReference type="InterPro" id="IPR036282">
    <property type="entry name" value="Glutathione-S-Trfase_C_sf"/>
</dbReference>
<evidence type="ECO:0000313" key="4">
    <source>
        <dbReference type="Proteomes" id="UP001243420"/>
    </source>
</evidence>
<dbReference type="RefSeq" id="WP_279964221.1">
    <property type="nucleotide sequence ID" value="NZ_CP122537.1"/>
</dbReference>
<proteinExistence type="predicted"/>
<dbReference type="InterPro" id="IPR040079">
    <property type="entry name" value="Glutathione_S-Trfase"/>
</dbReference>
<dbReference type="PANTHER" id="PTHR44051">
    <property type="entry name" value="GLUTATHIONE S-TRANSFERASE-RELATED"/>
    <property type="match status" value="1"/>
</dbReference>
<dbReference type="SFLD" id="SFLDG01150">
    <property type="entry name" value="Main.1:_Beta-like"/>
    <property type="match status" value="1"/>
</dbReference>
<sequence length="228" mass="24978">MSDGASGGPVRLHHVPGSRSFRVLWLLEELGILAEIQRYAIGDGSLRDPAYLTLAPAGRVPALEIDGQAIFESGAIVEFLAETRDEAGLARMPGDPERARYLQCIHFAETQASLIENLNLSHVFLRPPAKPSAPVLKITTARLRGTLQALDALLGEREHLLGEFSAADVMLGFNLWAAPRFVPMDGFPRLLAYRARLEARPAFRAAQARDGDAAFYDRDFYPIPEDGA</sequence>
<dbReference type="Pfam" id="PF02798">
    <property type="entry name" value="GST_N"/>
    <property type="match status" value="1"/>
</dbReference>
<gene>
    <name evidence="3" type="ORF">P8627_11370</name>
</gene>
<organism evidence="3 4">
    <name type="scientific">Jannaschia ovalis</name>
    <dbReference type="NCBI Taxonomy" id="3038773"/>
    <lineage>
        <taxon>Bacteria</taxon>
        <taxon>Pseudomonadati</taxon>
        <taxon>Pseudomonadota</taxon>
        <taxon>Alphaproteobacteria</taxon>
        <taxon>Rhodobacterales</taxon>
        <taxon>Roseobacteraceae</taxon>
        <taxon>Jannaschia</taxon>
    </lineage>
</organism>
<dbReference type="SFLD" id="SFLDS00019">
    <property type="entry name" value="Glutathione_Transferase_(cytos"/>
    <property type="match status" value="1"/>
</dbReference>
<keyword evidence="4" id="KW-1185">Reference proteome</keyword>
<evidence type="ECO:0000259" key="2">
    <source>
        <dbReference type="PROSITE" id="PS50405"/>
    </source>
</evidence>
<dbReference type="SUPFAM" id="SSF52833">
    <property type="entry name" value="Thioredoxin-like"/>
    <property type="match status" value="1"/>
</dbReference>
<dbReference type="PROSITE" id="PS50405">
    <property type="entry name" value="GST_CTER"/>
    <property type="match status" value="1"/>
</dbReference>
<dbReference type="CDD" id="cd03046">
    <property type="entry name" value="GST_N_GTT1_like"/>
    <property type="match status" value="1"/>
</dbReference>
<name>A0ABY8L8F1_9RHOB</name>
<evidence type="ECO:0000313" key="3">
    <source>
        <dbReference type="EMBL" id="WGH77637.1"/>
    </source>
</evidence>
<dbReference type="InterPro" id="IPR036249">
    <property type="entry name" value="Thioredoxin-like_sf"/>
</dbReference>
<accession>A0ABY8L8F1</accession>
<dbReference type="Gene3D" id="3.40.30.10">
    <property type="entry name" value="Glutaredoxin"/>
    <property type="match status" value="1"/>
</dbReference>
<feature type="domain" description="GST C-terminal" evidence="2">
    <location>
        <begin position="94"/>
        <end position="220"/>
    </location>
</feature>
<dbReference type="PROSITE" id="PS50404">
    <property type="entry name" value="GST_NTER"/>
    <property type="match status" value="1"/>
</dbReference>